<dbReference type="GO" id="GO:0046872">
    <property type="term" value="F:metal ion binding"/>
    <property type="evidence" value="ECO:0007669"/>
    <property type="project" value="UniProtKB-KW"/>
</dbReference>
<dbReference type="GO" id="GO:0016706">
    <property type="term" value="F:2-oxoglutarate-dependent dioxygenase activity"/>
    <property type="evidence" value="ECO:0007669"/>
    <property type="project" value="TreeGrafter"/>
</dbReference>
<protein>
    <submittedName>
        <fullName evidence="7">Taurine dioxygenase</fullName>
    </submittedName>
</protein>
<accession>A0A2T5GJA8</accession>
<evidence type="ECO:0000259" key="6">
    <source>
        <dbReference type="Pfam" id="PF02668"/>
    </source>
</evidence>
<evidence type="ECO:0000256" key="3">
    <source>
        <dbReference type="ARBA" id="ARBA00022964"/>
    </source>
</evidence>
<comment type="caution">
    <text evidence="7">The sequence shown here is derived from an EMBL/GenBank/DDBJ whole genome shotgun (WGS) entry which is preliminary data.</text>
</comment>
<dbReference type="InterPro" id="IPR003819">
    <property type="entry name" value="TauD/TfdA-like"/>
</dbReference>
<evidence type="ECO:0000256" key="4">
    <source>
        <dbReference type="ARBA" id="ARBA00023002"/>
    </source>
</evidence>
<keyword evidence="4" id="KW-0560">Oxidoreductase</keyword>
<dbReference type="PANTHER" id="PTHR30468:SF1">
    <property type="entry name" value="ALPHA-KETOGLUTARATE-DEPENDENT SULFONATE DIOXYGENASE"/>
    <property type="match status" value="1"/>
</dbReference>
<gene>
    <name evidence="7" type="ORF">C8J26_3162</name>
</gene>
<keyword evidence="8" id="KW-1185">Reference proteome</keyword>
<feature type="domain" description="TauD/TfdA-like" evidence="6">
    <location>
        <begin position="22"/>
        <end position="290"/>
    </location>
</feature>
<dbReference type="Pfam" id="PF02668">
    <property type="entry name" value="TauD"/>
    <property type="match status" value="1"/>
</dbReference>
<dbReference type="InterPro" id="IPR051323">
    <property type="entry name" value="AtsK-like"/>
</dbReference>
<evidence type="ECO:0000256" key="2">
    <source>
        <dbReference type="ARBA" id="ARBA00022723"/>
    </source>
</evidence>
<evidence type="ECO:0000313" key="7">
    <source>
        <dbReference type="EMBL" id="PTQ59413.1"/>
    </source>
</evidence>
<proteinExistence type="inferred from homology"/>
<sequence length="297" mass="33024">MADIERETLVPADVTDSAGLSVAPSGPILGAEIGGLRIDGSIDAQMAAALRTLLLRYKVLFFRDLDLTHEQHLTLAKVWGDLEGHPVIKHVPGYPEILDIRGSEGRVEDNAGNQRFQTLDKWHADVTFRAAPSMGAVLRAREIPEIGGDTLWADAAAVYAGLPDDVKSRIAGLTATHDLLFDFGDRIAPEQRAAFAQDYPPQHHPIVRVHPETGEKVLFVNASFTSQIDGMDEAESAELLGYLLDRFKVPEYQVRFRWSANAVVIWDNRATQHYPVADYWPARRRMERVTIRGDIPV</sequence>
<organism evidence="7 8">
    <name type="scientific">Sphingomonas aurantiaca</name>
    <dbReference type="NCBI Taxonomy" id="185949"/>
    <lineage>
        <taxon>Bacteria</taxon>
        <taxon>Pseudomonadati</taxon>
        <taxon>Pseudomonadota</taxon>
        <taxon>Alphaproteobacteria</taxon>
        <taxon>Sphingomonadales</taxon>
        <taxon>Sphingomonadaceae</taxon>
        <taxon>Sphingomonas</taxon>
    </lineage>
</organism>
<dbReference type="EMBL" id="QAOG01000005">
    <property type="protein sequence ID" value="PTQ59413.1"/>
    <property type="molecule type" value="Genomic_DNA"/>
</dbReference>
<reference evidence="7 8" key="1">
    <citation type="submission" date="2018-04" db="EMBL/GenBank/DDBJ databases">
        <title>Genomic Encyclopedia of Type Strains, Phase III (KMG-III): the genomes of soil and plant-associated and newly described type strains.</title>
        <authorList>
            <person name="Whitman W."/>
        </authorList>
    </citation>
    <scope>NUCLEOTIDE SEQUENCE [LARGE SCALE GENOMIC DNA]</scope>
    <source>
        <strain evidence="7 8">MA101b</strain>
    </source>
</reference>
<name>A0A2T5GJA8_9SPHN</name>
<evidence type="ECO:0000313" key="8">
    <source>
        <dbReference type="Proteomes" id="UP000244189"/>
    </source>
</evidence>
<evidence type="ECO:0000256" key="1">
    <source>
        <dbReference type="ARBA" id="ARBA00005896"/>
    </source>
</evidence>
<keyword evidence="3 7" id="KW-0223">Dioxygenase</keyword>
<dbReference type="PANTHER" id="PTHR30468">
    <property type="entry name" value="ALPHA-KETOGLUTARATE-DEPENDENT SULFONATE DIOXYGENASE"/>
    <property type="match status" value="1"/>
</dbReference>
<dbReference type="Proteomes" id="UP000244189">
    <property type="component" value="Unassembled WGS sequence"/>
</dbReference>
<evidence type="ECO:0000256" key="5">
    <source>
        <dbReference type="ARBA" id="ARBA00023004"/>
    </source>
</evidence>
<dbReference type="Gene3D" id="3.60.130.10">
    <property type="entry name" value="Clavaminate synthase-like"/>
    <property type="match status" value="1"/>
</dbReference>
<keyword evidence="2" id="KW-0479">Metal-binding</keyword>
<keyword evidence="5" id="KW-0408">Iron</keyword>
<dbReference type="AlphaFoldDB" id="A0A2T5GJA8"/>
<dbReference type="GO" id="GO:0005737">
    <property type="term" value="C:cytoplasm"/>
    <property type="evidence" value="ECO:0007669"/>
    <property type="project" value="TreeGrafter"/>
</dbReference>
<dbReference type="RefSeq" id="WP_107959154.1">
    <property type="nucleotide sequence ID" value="NZ_QAOG01000005.1"/>
</dbReference>
<comment type="similarity">
    <text evidence="1">Belongs to the TfdA dioxygenase family.</text>
</comment>
<dbReference type="SUPFAM" id="SSF51197">
    <property type="entry name" value="Clavaminate synthase-like"/>
    <property type="match status" value="1"/>
</dbReference>
<dbReference type="InterPro" id="IPR042098">
    <property type="entry name" value="TauD-like_sf"/>
</dbReference>